<dbReference type="PANTHER" id="PTHR36871:SF1">
    <property type="entry name" value="COILED-COIL DOMAIN-CONTAINING PROTEIN 190"/>
    <property type="match status" value="1"/>
</dbReference>
<feature type="region of interest" description="Disordered" evidence="1">
    <location>
        <begin position="78"/>
        <end position="135"/>
    </location>
</feature>
<name>A0A9Q1C4Z5_HOLLE</name>
<feature type="compositionally biased region" description="Polar residues" evidence="1">
    <location>
        <begin position="294"/>
        <end position="303"/>
    </location>
</feature>
<dbReference type="PANTHER" id="PTHR36871">
    <property type="entry name" value="COILED-COIL DOMAIN-CONTAINING PROTEIN 190"/>
    <property type="match status" value="1"/>
</dbReference>
<feature type="region of interest" description="Disordered" evidence="1">
    <location>
        <begin position="412"/>
        <end position="433"/>
    </location>
</feature>
<organism evidence="2 3">
    <name type="scientific">Holothuria leucospilota</name>
    <name type="common">Black long sea cucumber</name>
    <name type="synonym">Mertensiothuria leucospilota</name>
    <dbReference type="NCBI Taxonomy" id="206669"/>
    <lineage>
        <taxon>Eukaryota</taxon>
        <taxon>Metazoa</taxon>
        <taxon>Echinodermata</taxon>
        <taxon>Eleutherozoa</taxon>
        <taxon>Echinozoa</taxon>
        <taxon>Holothuroidea</taxon>
        <taxon>Aspidochirotacea</taxon>
        <taxon>Aspidochirotida</taxon>
        <taxon>Holothuriidae</taxon>
        <taxon>Holothuria</taxon>
    </lineage>
</organism>
<feature type="region of interest" description="Disordered" evidence="1">
    <location>
        <begin position="250"/>
        <end position="276"/>
    </location>
</feature>
<feature type="compositionally biased region" description="Polar residues" evidence="1">
    <location>
        <begin position="97"/>
        <end position="114"/>
    </location>
</feature>
<proteinExistence type="predicted"/>
<feature type="compositionally biased region" description="Polar residues" evidence="1">
    <location>
        <begin position="208"/>
        <end position="220"/>
    </location>
</feature>
<feature type="compositionally biased region" description="Acidic residues" evidence="1">
    <location>
        <begin position="422"/>
        <end position="433"/>
    </location>
</feature>
<dbReference type="AlphaFoldDB" id="A0A9Q1C4Z5"/>
<protein>
    <submittedName>
        <fullName evidence="2">Uncharacterized protein</fullName>
    </submittedName>
</protein>
<reference evidence="2" key="1">
    <citation type="submission" date="2021-10" db="EMBL/GenBank/DDBJ databases">
        <title>Tropical sea cucumber genome reveals ecological adaptation and Cuvierian tubules defense mechanism.</title>
        <authorList>
            <person name="Chen T."/>
        </authorList>
    </citation>
    <scope>NUCLEOTIDE SEQUENCE</scope>
    <source>
        <strain evidence="2">Nanhai2018</strain>
        <tissue evidence="2">Muscle</tissue>
    </source>
</reference>
<dbReference type="Proteomes" id="UP001152320">
    <property type="component" value="Chromosome 7"/>
</dbReference>
<accession>A0A9Q1C4Z5</accession>
<comment type="caution">
    <text evidence="2">The sequence shown here is derived from an EMBL/GenBank/DDBJ whole genome shotgun (WGS) entry which is preliminary data.</text>
</comment>
<feature type="compositionally biased region" description="Polar residues" evidence="1">
    <location>
        <begin position="312"/>
        <end position="322"/>
    </location>
</feature>
<evidence type="ECO:0000256" key="1">
    <source>
        <dbReference type="SAM" id="MobiDB-lite"/>
    </source>
</evidence>
<sequence>MSVKADSEDKAHKHNARVGRMLTKELDTQRDMERMHLQTIRKEKIRLQKELERVRTKGQYMVQRKPTSKNKRLLQARFNSQSSVESGLNVDAEQDLSRSPSGAQKTYTVSTNTGLPRLSAGLDSEASPMESEYRSRANGYDSYIYRKQLNQQRQRMELVEEQNSLNARIEEFTRSLTPQNSKTTSPPDRLKNDASYEEIISLGDKDTAQSMSSSVSNGSFKQPRKKSRQMTIAEYDVNQAKHSVAKRLLSDGKESDGLKSDQPKDGVGIPPLRTNKKLFRRSTQVALLDRDQVNKYSQQGNNETEVKGLDANTETKNQGTKDNSTRENELQMNLKGVGANTRRQVLEIIENPEFKFDEEKYAPDGELRTVHMLPDSDEAFEEAKRARYLRWRDPKEMSKDRELSIGAIFAKDDSGNYVPDIPSEDEDLSNDEK</sequence>
<feature type="compositionally biased region" description="Basic and acidic residues" evidence="1">
    <location>
        <begin position="1"/>
        <end position="11"/>
    </location>
</feature>
<evidence type="ECO:0000313" key="3">
    <source>
        <dbReference type="Proteomes" id="UP001152320"/>
    </source>
</evidence>
<feature type="compositionally biased region" description="Polar residues" evidence="1">
    <location>
        <begin position="174"/>
        <end position="186"/>
    </location>
</feature>
<feature type="compositionally biased region" description="Basic and acidic residues" evidence="1">
    <location>
        <begin position="250"/>
        <end position="264"/>
    </location>
</feature>
<gene>
    <name evidence="2" type="ORF">HOLleu_15647</name>
</gene>
<dbReference type="OrthoDB" id="10050903at2759"/>
<feature type="region of interest" description="Disordered" evidence="1">
    <location>
        <begin position="171"/>
        <end position="229"/>
    </location>
</feature>
<dbReference type="EMBL" id="JAIZAY010000007">
    <property type="protein sequence ID" value="KAJ8038270.1"/>
    <property type="molecule type" value="Genomic_DNA"/>
</dbReference>
<keyword evidence="3" id="KW-1185">Reference proteome</keyword>
<feature type="region of interest" description="Disordered" evidence="1">
    <location>
        <begin position="290"/>
        <end position="329"/>
    </location>
</feature>
<feature type="region of interest" description="Disordered" evidence="1">
    <location>
        <begin position="1"/>
        <end position="30"/>
    </location>
</feature>
<evidence type="ECO:0000313" key="2">
    <source>
        <dbReference type="EMBL" id="KAJ8038270.1"/>
    </source>
</evidence>
<dbReference type="InterPro" id="IPR031525">
    <property type="entry name" value="CC190"/>
</dbReference>